<proteinExistence type="predicted"/>
<evidence type="ECO:0000313" key="2">
    <source>
        <dbReference type="Proteomes" id="UP000736787"/>
    </source>
</evidence>
<sequence>MSMYPRVHGSRQAVHPVILGTKFVQQQEIVLDYKRKVVQWDGVEIPMKTNPEPPKRVAFAVQDPGGRTMRILDIEGK</sequence>
<accession>A0A8T1EPP3</accession>
<comment type="caution">
    <text evidence="1">The sequence shown here is derived from an EMBL/GenBank/DDBJ whole genome shotgun (WGS) entry which is preliminary data.</text>
</comment>
<organism evidence="1 2">
    <name type="scientific">Phytophthora cactorum</name>
    <dbReference type="NCBI Taxonomy" id="29920"/>
    <lineage>
        <taxon>Eukaryota</taxon>
        <taxon>Sar</taxon>
        <taxon>Stramenopiles</taxon>
        <taxon>Oomycota</taxon>
        <taxon>Peronosporomycetes</taxon>
        <taxon>Peronosporales</taxon>
        <taxon>Peronosporaceae</taxon>
        <taxon>Phytophthora</taxon>
    </lineage>
</organism>
<reference evidence="1" key="1">
    <citation type="submission" date="2018-10" db="EMBL/GenBank/DDBJ databases">
        <title>Effector identification in a new, highly contiguous assembly of the strawberry crown rot pathogen Phytophthora cactorum.</title>
        <authorList>
            <person name="Armitage A.D."/>
            <person name="Nellist C.F."/>
            <person name="Bates H."/>
            <person name="Vickerstaff R.J."/>
            <person name="Harrison R.J."/>
        </authorList>
    </citation>
    <scope>NUCLEOTIDE SEQUENCE</scope>
    <source>
        <strain evidence="1">4040</strain>
    </source>
</reference>
<dbReference type="EMBL" id="RCMK01000011">
    <property type="protein sequence ID" value="KAG2954633.1"/>
    <property type="molecule type" value="Genomic_DNA"/>
</dbReference>
<dbReference type="Proteomes" id="UP000736787">
    <property type="component" value="Unassembled WGS sequence"/>
</dbReference>
<name>A0A8T1EPP3_9STRA</name>
<dbReference type="AlphaFoldDB" id="A0A8T1EPP3"/>
<protein>
    <submittedName>
        <fullName evidence="1">Uncharacterized protein</fullName>
    </submittedName>
</protein>
<evidence type="ECO:0000313" key="1">
    <source>
        <dbReference type="EMBL" id="KAG2954633.1"/>
    </source>
</evidence>
<gene>
    <name evidence="1" type="ORF">PC117_g1026</name>
</gene>